<sequence length="206" mass="24257">MKYTDPFHTLPQYKDKTQLLRTWKISRRVITPGQQVWTKYLLMLWGRHLGGDDSHELDGGQNVIGRLMVRTAWSADRSDQIIRIVKMLHEDGLRGDELYRRSRELALPETSVSNIIALAKESDDAAFVEKVMCKALNKASPMRAYAIKRYCDRKYPQILKRELVRLTGCSDKEARNRVEWCEEILEVEMFYAFKREMEKEFLINCH</sequence>
<evidence type="ECO:0000313" key="1">
    <source>
        <dbReference type="EMBL" id="CFQ96854.1"/>
    </source>
</evidence>
<comment type="caution">
    <text evidence="1">The sequence shown here is derived from an EMBL/GenBank/DDBJ whole genome shotgun (WGS) entry which is preliminary data.</text>
</comment>
<dbReference type="AlphaFoldDB" id="A0AAI8ZQ58"/>
<name>A0AAI8ZQ58_YERFR</name>
<evidence type="ECO:0000313" key="2">
    <source>
        <dbReference type="Proteomes" id="UP000046784"/>
    </source>
</evidence>
<gene>
    <name evidence="1" type="ORF">ERS008524_01597</name>
</gene>
<dbReference type="RefSeq" id="WP_057643653.1">
    <property type="nucleotide sequence ID" value="NZ_CABMMF010000007.1"/>
</dbReference>
<dbReference type="Proteomes" id="UP000046784">
    <property type="component" value="Unassembled WGS sequence"/>
</dbReference>
<organism evidence="1 2">
    <name type="scientific">Yersinia frederiksenii</name>
    <dbReference type="NCBI Taxonomy" id="29484"/>
    <lineage>
        <taxon>Bacteria</taxon>
        <taxon>Pseudomonadati</taxon>
        <taxon>Pseudomonadota</taxon>
        <taxon>Gammaproteobacteria</taxon>
        <taxon>Enterobacterales</taxon>
        <taxon>Yersiniaceae</taxon>
        <taxon>Yersinia</taxon>
    </lineage>
</organism>
<dbReference type="EMBL" id="CGCB01000007">
    <property type="protein sequence ID" value="CFQ96854.1"/>
    <property type="molecule type" value="Genomic_DNA"/>
</dbReference>
<evidence type="ECO:0008006" key="3">
    <source>
        <dbReference type="Google" id="ProtNLM"/>
    </source>
</evidence>
<accession>A0AAI8ZQ58</accession>
<protein>
    <recommendedName>
        <fullName evidence="3">DUF1133 family protein</fullName>
    </recommendedName>
</protein>
<proteinExistence type="predicted"/>
<reference evidence="1 2" key="1">
    <citation type="submission" date="2015-03" db="EMBL/GenBank/DDBJ databases">
        <authorList>
            <consortium name="Pathogen Informatics"/>
            <person name="Murphy D."/>
        </authorList>
    </citation>
    <scope>NUCLEOTIDE SEQUENCE [LARGE SCALE GENOMIC DNA]</scope>
    <source>
        <strain evidence="1 2">3400/83</strain>
    </source>
</reference>